<accession>A0A2P2E2M8</accession>
<keyword evidence="2 5" id="KW-0808">Transferase</keyword>
<dbReference type="FunFam" id="3.90.550.10:FF:000011">
    <property type="entry name" value="3-deoxy-manno-octulosonate cytidylyltransferase"/>
    <property type="match status" value="1"/>
</dbReference>
<dbReference type="EMBL" id="BFBB01000008">
    <property type="protein sequence ID" value="GBF51152.1"/>
    <property type="molecule type" value="Genomic_DNA"/>
</dbReference>
<dbReference type="GO" id="GO:0016020">
    <property type="term" value="C:membrane"/>
    <property type="evidence" value="ECO:0007669"/>
    <property type="project" value="UniProtKB-SubCell"/>
</dbReference>
<comment type="subcellular location">
    <subcellularLocation>
        <location evidence="5">Cytoplasm</location>
    </subcellularLocation>
    <subcellularLocation>
        <location evidence="1">Membrane</location>
    </subcellularLocation>
</comment>
<dbReference type="InterPro" id="IPR004528">
    <property type="entry name" value="KdsB"/>
</dbReference>
<dbReference type="UniPathway" id="UPA00358">
    <property type="reaction ID" value="UER00476"/>
</dbReference>
<dbReference type="GO" id="GO:0009103">
    <property type="term" value="P:lipopolysaccharide biosynthetic process"/>
    <property type="evidence" value="ECO:0007669"/>
    <property type="project" value="UniProtKB-UniRule"/>
</dbReference>
<dbReference type="Gene3D" id="3.90.550.10">
    <property type="entry name" value="Spore Coat Polysaccharide Biosynthesis Protein SpsA, Chain A"/>
    <property type="match status" value="1"/>
</dbReference>
<dbReference type="CDD" id="cd02517">
    <property type="entry name" value="CMP-KDO-Synthetase"/>
    <property type="match status" value="1"/>
</dbReference>
<protein>
    <recommendedName>
        <fullName evidence="5">3-deoxy-manno-octulosonate cytidylyltransferase</fullName>
        <ecNumber evidence="5">2.7.7.38</ecNumber>
    </recommendedName>
    <alternativeName>
        <fullName evidence="5">CMP-2-keto-3-deoxyoctulosonic acid synthase</fullName>
        <shortName evidence="5">CKS</shortName>
        <shortName evidence="5">CMP-KDO synthase</shortName>
    </alternativeName>
</protein>
<dbReference type="PANTHER" id="PTHR42866">
    <property type="entry name" value="3-DEOXY-MANNO-OCTULOSONATE CYTIDYLYLTRANSFERASE"/>
    <property type="match status" value="1"/>
</dbReference>
<dbReference type="SUPFAM" id="SSF53448">
    <property type="entry name" value="Nucleotide-diphospho-sugar transferases"/>
    <property type="match status" value="1"/>
</dbReference>
<keyword evidence="3 5" id="KW-0548">Nucleotidyltransferase</keyword>
<sequence>MSEKVLGVIPARYASTRFPAKPLAKIGNRTMIEWTYIHTKKSNLVDRVLVATDHQKIYDEVISFGGEAILTDEKHPTGTDRLIEVSEKCPDFGIIVNIQGDEPGIEANLIDGVVELKKRHQDWEMTTAAVPFSELENPEDPNRVKVVFDANGKANYFSRSPIPASFKKKAIYYRHLGIYCYQREFLLSYHNLPISDWEESESLEQLRALQAGKQIGVYLTKKANLGVDTPQDLEIVIAEFKKKGLIS</sequence>
<dbReference type="InterPro" id="IPR003329">
    <property type="entry name" value="Cytidylyl_trans"/>
</dbReference>
<organism evidence="6 7">
    <name type="scientific">Leptospira ryugenii</name>
    <dbReference type="NCBI Taxonomy" id="1917863"/>
    <lineage>
        <taxon>Bacteria</taxon>
        <taxon>Pseudomonadati</taxon>
        <taxon>Spirochaetota</taxon>
        <taxon>Spirochaetia</taxon>
        <taxon>Leptospirales</taxon>
        <taxon>Leptospiraceae</taxon>
        <taxon>Leptospira</taxon>
    </lineage>
</organism>
<evidence type="ECO:0000256" key="3">
    <source>
        <dbReference type="ARBA" id="ARBA00022695"/>
    </source>
</evidence>
<proteinExistence type="inferred from homology"/>
<keyword evidence="5" id="KW-0963">Cytoplasm</keyword>
<dbReference type="OrthoDB" id="9815559at2"/>
<comment type="caution">
    <text evidence="6">The sequence shown here is derived from an EMBL/GenBank/DDBJ whole genome shotgun (WGS) entry which is preliminary data.</text>
</comment>
<dbReference type="InterPro" id="IPR029044">
    <property type="entry name" value="Nucleotide-diphossugar_trans"/>
</dbReference>
<dbReference type="HAMAP" id="MF_00057">
    <property type="entry name" value="KdsB"/>
    <property type="match status" value="1"/>
</dbReference>
<gene>
    <name evidence="5 6" type="primary">kdsB</name>
    <name evidence="6" type="ORF">LPTSP4_26840</name>
</gene>
<comment type="similarity">
    <text evidence="5">Belongs to the KdsB family.</text>
</comment>
<dbReference type="EC" id="2.7.7.38" evidence="5"/>
<evidence type="ECO:0000313" key="6">
    <source>
        <dbReference type="EMBL" id="GBF51152.1"/>
    </source>
</evidence>
<evidence type="ECO:0000256" key="2">
    <source>
        <dbReference type="ARBA" id="ARBA00022679"/>
    </source>
</evidence>
<comment type="pathway">
    <text evidence="5">Nucleotide-sugar biosynthesis; CMP-3-deoxy-D-manno-octulosonate biosynthesis; CMP-3-deoxy-D-manno-octulosonate from 3-deoxy-D-manno-octulosonate and CTP: step 1/1.</text>
</comment>
<dbReference type="RefSeq" id="WP_108977515.1">
    <property type="nucleotide sequence ID" value="NZ_BFBB01000008.1"/>
</dbReference>
<comment type="catalytic activity">
    <reaction evidence="5">
        <text>3-deoxy-alpha-D-manno-oct-2-ulosonate + CTP = CMP-3-deoxy-beta-D-manno-octulosonate + diphosphate</text>
        <dbReference type="Rhea" id="RHEA:23448"/>
        <dbReference type="ChEBI" id="CHEBI:33019"/>
        <dbReference type="ChEBI" id="CHEBI:37563"/>
        <dbReference type="ChEBI" id="CHEBI:85986"/>
        <dbReference type="ChEBI" id="CHEBI:85987"/>
        <dbReference type="EC" id="2.7.7.38"/>
    </reaction>
</comment>
<evidence type="ECO:0000256" key="1">
    <source>
        <dbReference type="ARBA" id="ARBA00004370"/>
    </source>
</evidence>
<dbReference type="GO" id="GO:0008690">
    <property type="term" value="F:3-deoxy-manno-octulosonate cytidylyltransferase activity"/>
    <property type="evidence" value="ECO:0007669"/>
    <property type="project" value="UniProtKB-UniRule"/>
</dbReference>
<dbReference type="GO" id="GO:0005829">
    <property type="term" value="C:cytosol"/>
    <property type="evidence" value="ECO:0007669"/>
    <property type="project" value="TreeGrafter"/>
</dbReference>
<evidence type="ECO:0000256" key="5">
    <source>
        <dbReference type="HAMAP-Rule" id="MF_00057"/>
    </source>
</evidence>
<dbReference type="PANTHER" id="PTHR42866:SF2">
    <property type="entry name" value="3-DEOXY-MANNO-OCTULOSONATE CYTIDYLYLTRANSFERASE, MITOCHONDRIAL"/>
    <property type="match status" value="1"/>
</dbReference>
<keyword evidence="7" id="KW-1185">Reference proteome</keyword>
<dbReference type="NCBIfam" id="NF003952">
    <property type="entry name" value="PRK05450.1-5"/>
    <property type="match status" value="1"/>
</dbReference>
<keyword evidence="4 5" id="KW-0448">Lipopolysaccharide biosynthesis</keyword>
<name>A0A2P2E2M8_9LEPT</name>
<dbReference type="AlphaFoldDB" id="A0A2P2E2M8"/>
<dbReference type="NCBIfam" id="TIGR00466">
    <property type="entry name" value="kdsB"/>
    <property type="match status" value="1"/>
</dbReference>
<dbReference type="Pfam" id="PF02348">
    <property type="entry name" value="CTP_transf_3"/>
    <property type="match status" value="1"/>
</dbReference>
<dbReference type="NCBIfam" id="NF003950">
    <property type="entry name" value="PRK05450.1-3"/>
    <property type="match status" value="1"/>
</dbReference>
<evidence type="ECO:0000313" key="7">
    <source>
        <dbReference type="Proteomes" id="UP000245133"/>
    </source>
</evidence>
<comment type="function">
    <text evidence="5">Activates KDO (a required 8-carbon sugar) for incorporation into bacterial lipopolysaccharide in Gram-negative bacteria.</text>
</comment>
<dbReference type="GO" id="GO:0033468">
    <property type="term" value="P:CMP-keto-3-deoxy-D-manno-octulosonic acid biosynthetic process"/>
    <property type="evidence" value="ECO:0007669"/>
    <property type="project" value="UniProtKB-UniRule"/>
</dbReference>
<reference evidence="6 7" key="1">
    <citation type="submission" date="2018-02" db="EMBL/GenBank/DDBJ databases">
        <title>Novel Leptospira species isolated from soil and water in Japan.</title>
        <authorList>
            <person name="Nakao R."/>
            <person name="Masuzawa T."/>
        </authorList>
    </citation>
    <scope>NUCLEOTIDE SEQUENCE [LARGE SCALE GENOMIC DNA]</scope>
    <source>
        <strain evidence="6 7">YH101</strain>
    </source>
</reference>
<dbReference type="Proteomes" id="UP000245133">
    <property type="component" value="Unassembled WGS sequence"/>
</dbReference>
<evidence type="ECO:0000256" key="4">
    <source>
        <dbReference type="ARBA" id="ARBA00022985"/>
    </source>
</evidence>